<reference evidence="1" key="1">
    <citation type="submission" date="2020-05" db="UniProtKB">
        <authorList>
            <consortium name="EnsemblMetazoa"/>
        </authorList>
    </citation>
    <scope>IDENTIFICATION</scope>
    <source>
        <strain evidence="1">TTRI</strain>
    </source>
</reference>
<keyword evidence="2" id="KW-1185">Reference proteome</keyword>
<protein>
    <submittedName>
        <fullName evidence="1">Uncharacterized protein</fullName>
    </submittedName>
</protein>
<dbReference type="Proteomes" id="UP000078200">
    <property type="component" value="Unassembled WGS sequence"/>
</dbReference>
<evidence type="ECO:0000313" key="2">
    <source>
        <dbReference type="Proteomes" id="UP000078200"/>
    </source>
</evidence>
<organism evidence="1 2">
    <name type="scientific">Glossina austeni</name>
    <name type="common">Savannah tsetse fly</name>
    <dbReference type="NCBI Taxonomy" id="7395"/>
    <lineage>
        <taxon>Eukaryota</taxon>
        <taxon>Metazoa</taxon>
        <taxon>Ecdysozoa</taxon>
        <taxon>Arthropoda</taxon>
        <taxon>Hexapoda</taxon>
        <taxon>Insecta</taxon>
        <taxon>Pterygota</taxon>
        <taxon>Neoptera</taxon>
        <taxon>Endopterygota</taxon>
        <taxon>Diptera</taxon>
        <taxon>Brachycera</taxon>
        <taxon>Muscomorpha</taxon>
        <taxon>Hippoboscoidea</taxon>
        <taxon>Glossinidae</taxon>
        <taxon>Glossina</taxon>
    </lineage>
</organism>
<dbReference type="VEuPathDB" id="VectorBase:GAUT024649"/>
<proteinExistence type="predicted"/>
<accession>A0A1A9V3L7</accession>
<sequence>MYTSPSVSGYLIARVVDNLIICGLYGSIIQAYSACPGLAPKKKEEISVYFSLRRGRERKGERAGSKESAAQGTVTAMTTQELLTCSKAFMKDLQSVRRMVRVH</sequence>
<name>A0A1A9V3L7_GLOAU</name>
<dbReference type="AlphaFoldDB" id="A0A1A9V3L7"/>
<dbReference type="EnsemblMetazoa" id="GAUT024649-RA">
    <property type="protein sequence ID" value="GAUT024649-PA"/>
    <property type="gene ID" value="GAUT024649"/>
</dbReference>
<evidence type="ECO:0000313" key="1">
    <source>
        <dbReference type="EnsemblMetazoa" id="GAUT024649-PA"/>
    </source>
</evidence>